<dbReference type="InterPro" id="IPR036397">
    <property type="entry name" value="RNaseH_sf"/>
</dbReference>
<dbReference type="AlphaFoldDB" id="A0A2J7Q2D5"/>
<comment type="caution">
    <text evidence="2">The sequence shown here is derived from an EMBL/GenBank/DDBJ whole genome shotgun (WGS) entry which is preliminary data.</text>
</comment>
<evidence type="ECO:0000313" key="3">
    <source>
        <dbReference type="Proteomes" id="UP000235965"/>
    </source>
</evidence>
<dbReference type="Proteomes" id="UP000235965">
    <property type="component" value="Unassembled WGS sequence"/>
</dbReference>
<dbReference type="GO" id="GO:0003676">
    <property type="term" value="F:nucleic acid binding"/>
    <property type="evidence" value="ECO:0007669"/>
    <property type="project" value="InterPro"/>
</dbReference>
<proteinExistence type="predicted"/>
<evidence type="ECO:0000313" key="2">
    <source>
        <dbReference type="EMBL" id="PNF22745.1"/>
    </source>
</evidence>
<dbReference type="InterPro" id="IPR052709">
    <property type="entry name" value="Transposase-MT_Hybrid"/>
</dbReference>
<keyword evidence="3" id="KW-1185">Reference proteome</keyword>
<protein>
    <recommendedName>
        <fullName evidence="1">Mos1 transposase HTH domain-containing protein</fullName>
    </recommendedName>
</protein>
<sequence length="153" mass="17743">MTERLEQRYCIKFCQKLGDSQAETVHKIQQAFGNDAMGFTQIKEWFKCFKHGLMSVDSEQLSGRSSTSQMIPQVCLAPCSRDMVPCDFWLFPILKTLLKGCRFHSRKDIIQNAMAQLHAIPKEAFQDCFQRWKDHWANCVESQGAYLEGDWVL</sequence>
<name>A0A2J7Q2D5_9NEOP</name>
<dbReference type="PANTHER" id="PTHR46060">
    <property type="entry name" value="MARINER MOS1 TRANSPOSASE-LIKE PROTEIN"/>
    <property type="match status" value="1"/>
</dbReference>
<dbReference type="EMBL" id="NEVH01019371">
    <property type="protein sequence ID" value="PNF22745.1"/>
    <property type="molecule type" value="Genomic_DNA"/>
</dbReference>
<gene>
    <name evidence="2" type="ORF">B7P43_G06664</name>
</gene>
<dbReference type="InParanoid" id="A0A2J7Q2D5"/>
<dbReference type="Gene3D" id="3.30.420.10">
    <property type="entry name" value="Ribonuclease H-like superfamily/Ribonuclease H"/>
    <property type="match status" value="1"/>
</dbReference>
<reference evidence="2 3" key="1">
    <citation type="submission" date="2017-12" db="EMBL/GenBank/DDBJ databases">
        <title>Hemimetabolous genomes reveal molecular basis of termite eusociality.</title>
        <authorList>
            <person name="Harrison M.C."/>
            <person name="Jongepier E."/>
            <person name="Robertson H.M."/>
            <person name="Arning N."/>
            <person name="Bitard-Feildel T."/>
            <person name="Chao H."/>
            <person name="Childers C.P."/>
            <person name="Dinh H."/>
            <person name="Doddapaneni H."/>
            <person name="Dugan S."/>
            <person name="Gowin J."/>
            <person name="Greiner C."/>
            <person name="Han Y."/>
            <person name="Hu H."/>
            <person name="Hughes D.S.T."/>
            <person name="Huylmans A.-K."/>
            <person name="Kemena C."/>
            <person name="Kremer L.P.M."/>
            <person name="Lee S.L."/>
            <person name="Lopez-Ezquerra A."/>
            <person name="Mallet L."/>
            <person name="Monroy-Kuhn J.M."/>
            <person name="Moser A."/>
            <person name="Murali S.C."/>
            <person name="Muzny D.M."/>
            <person name="Otani S."/>
            <person name="Piulachs M.-D."/>
            <person name="Poelchau M."/>
            <person name="Qu J."/>
            <person name="Schaub F."/>
            <person name="Wada-Katsumata A."/>
            <person name="Worley K.C."/>
            <person name="Xie Q."/>
            <person name="Ylla G."/>
            <person name="Poulsen M."/>
            <person name="Gibbs R.A."/>
            <person name="Schal C."/>
            <person name="Richards S."/>
            <person name="Belles X."/>
            <person name="Korb J."/>
            <person name="Bornberg-Bauer E."/>
        </authorList>
    </citation>
    <scope>NUCLEOTIDE SEQUENCE [LARGE SCALE GENOMIC DNA]</scope>
    <source>
        <tissue evidence="2">Whole body</tissue>
    </source>
</reference>
<organism evidence="2 3">
    <name type="scientific">Cryptotermes secundus</name>
    <dbReference type="NCBI Taxonomy" id="105785"/>
    <lineage>
        <taxon>Eukaryota</taxon>
        <taxon>Metazoa</taxon>
        <taxon>Ecdysozoa</taxon>
        <taxon>Arthropoda</taxon>
        <taxon>Hexapoda</taxon>
        <taxon>Insecta</taxon>
        <taxon>Pterygota</taxon>
        <taxon>Neoptera</taxon>
        <taxon>Polyneoptera</taxon>
        <taxon>Dictyoptera</taxon>
        <taxon>Blattodea</taxon>
        <taxon>Blattoidea</taxon>
        <taxon>Termitoidae</taxon>
        <taxon>Kalotermitidae</taxon>
        <taxon>Cryptotermitinae</taxon>
        <taxon>Cryptotermes</taxon>
    </lineage>
</organism>
<dbReference type="STRING" id="105785.A0A2J7Q2D5"/>
<evidence type="ECO:0000259" key="1">
    <source>
        <dbReference type="Pfam" id="PF17906"/>
    </source>
</evidence>
<dbReference type="InterPro" id="IPR041426">
    <property type="entry name" value="Mos1_HTH"/>
</dbReference>
<accession>A0A2J7Q2D5</accession>
<dbReference type="Pfam" id="PF17906">
    <property type="entry name" value="HTH_48"/>
    <property type="match status" value="1"/>
</dbReference>
<feature type="domain" description="Mos1 transposase HTH" evidence="1">
    <location>
        <begin position="8"/>
        <end position="52"/>
    </location>
</feature>
<dbReference type="PANTHER" id="PTHR46060:SF1">
    <property type="entry name" value="MARINER MOS1 TRANSPOSASE-LIKE PROTEIN"/>
    <property type="match status" value="1"/>
</dbReference>